<dbReference type="Gene3D" id="3.30.420.10">
    <property type="entry name" value="Ribonuclease H-like superfamily/Ribonuclease H"/>
    <property type="match status" value="1"/>
</dbReference>
<dbReference type="SUPFAM" id="SSF53098">
    <property type="entry name" value="Ribonuclease H-like"/>
    <property type="match status" value="1"/>
</dbReference>
<dbReference type="Pfam" id="PF04857">
    <property type="entry name" value="CAF1"/>
    <property type="match status" value="1"/>
</dbReference>
<dbReference type="InterPro" id="IPR006941">
    <property type="entry name" value="RNase_CAF1"/>
</dbReference>
<dbReference type="InterPro" id="IPR036397">
    <property type="entry name" value="RNaseH_sf"/>
</dbReference>
<evidence type="ECO:0000256" key="1">
    <source>
        <dbReference type="ARBA" id="ARBA00001968"/>
    </source>
</evidence>
<keyword evidence="5" id="KW-1185">Reference proteome</keyword>
<comment type="similarity">
    <text evidence="2">Belongs to the CAF1 family.</text>
</comment>
<dbReference type="InterPro" id="IPR012337">
    <property type="entry name" value="RNaseH-like_sf"/>
</dbReference>
<dbReference type="PANTHER" id="PTHR33086:SF73">
    <property type="entry name" value="OS01G0245901 PROTEIN"/>
    <property type="match status" value="1"/>
</dbReference>
<reference evidence="4" key="1">
    <citation type="submission" date="2024-10" db="EMBL/GenBank/DDBJ databases">
        <authorList>
            <person name="Ryan C."/>
        </authorList>
    </citation>
    <scope>NUCLEOTIDE SEQUENCE [LARGE SCALE GENOMIC DNA]</scope>
</reference>
<evidence type="ECO:0000256" key="2">
    <source>
        <dbReference type="ARBA" id="ARBA00008372"/>
    </source>
</evidence>
<dbReference type="PANTHER" id="PTHR33086">
    <property type="entry name" value="OS05G0468200 PROTEIN-RELATED"/>
    <property type="match status" value="1"/>
</dbReference>
<proteinExistence type="inferred from homology"/>
<gene>
    <name evidence="4" type="ORF">URODEC1_LOCUS13948</name>
</gene>
<organism evidence="4 5">
    <name type="scientific">Urochloa decumbens</name>
    <dbReference type="NCBI Taxonomy" id="240449"/>
    <lineage>
        <taxon>Eukaryota</taxon>
        <taxon>Viridiplantae</taxon>
        <taxon>Streptophyta</taxon>
        <taxon>Embryophyta</taxon>
        <taxon>Tracheophyta</taxon>
        <taxon>Spermatophyta</taxon>
        <taxon>Magnoliopsida</taxon>
        <taxon>Liliopsida</taxon>
        <taxon>Poales</taxon>
        <taxon>Poaceae</taxon>
        <taxon>PACMAD clade</taxon>
        <taxon>Panicoideae</taxon>
        <taxon>Panicodae</taxon>
        <taxon>Paniceae</taxon>
        <taxon>Melinidinae</taxon>
        <taxon>Urochloa</taxon>
    </lineage>
</organism>
<dbReference type="EMBL" id="OZ075122">
    <property type="protein sequence ID" value="CAL4909783.1"/>
    <property type="molecule type" value="Genomic_DNA"/>
</dbReference>
<dbReference type="InterPro" id="IPR011676">
    <property type="entry name" value="DUF1618"/>
</dbReference>
<evidence type="ECO:0000313" key="5">
    <source>
        <dbReference type="Proteomes" id="UP001497457"/>
    </source>
</evidence>
<accession>A0ABC8WI70</accession>
<dbReference type="Pfam" id="PF07762">
    <property type="entry name" value="DUF1618"/>
    <property type="match status" value="1"/>
</dbReference>
<feature type="domain" description="DUF1618" evidence="3">
    <location>
        <begin position="269"/>
        <end position="389"/>
    </location>
</feature>
<dbReference type="AlphaFoldDB" id="A0ABC8WI70"/>
<evidence type="ECO:0000259" key="3">
    <source>
        <dbReference type="Pfam" id="PF07762"/>
    </source>
</evidence>
<name>A0ABC8WI70_9POAL</name>
<sequence>MATPWVILGRFLRVDLGPGDEQAEEDEAGAEHAAAMDADARERELDDYVAAAEEEAKAEGVMDVDAPAEHAAAVDADARARELTEHVAAAQEVKAEGFMAVDAPVEHAAAAPPAEPDFILRVALPPRVTVLAAGLGAQPDPRSPDKVPYLVAAGPLCLLLHFDSDHLVLARDFHPAAEGHTTASAALVPERPPHDMPVVRNIEDVVFGSNDRGDYTIAELQVRRPRATLFCLRSGGDQWSVKEMPYPLPSEDREWIPHGSVSTNDTLWWFDLSWGILSYCASLEDPELIFHHLPRARSRAKVTKGIHKERCITASRDKLRYLDIVTEGSESIVSMWSWSPRVHGGWRWEKNYSMRLRDLWDDDSYRRTGLPRDVPVPAIVCPSDNNLVYFALDGRLFGVIVPAHRVVHQPDGVLDILGPPTPSAREVVAWGLQPSLAQALGRNAFADFHTNQLDVNILEIWAYGVESAFEDIREILTEKGDDRYFVAFDTEFAVPDRIEKSQGEPSIPDGHYRQLCTYVNRGNLVQVGLGFADEQFNLIGGKIFQFNIHFDTDWRAPGHKGVEVMHKAGLKLHEHRARGIPAVQFMELLSESGILWNDSLDWITFNGYTDFGFLIRHLRGQNLPLSCEQFLTEFKAIFPSSYDCKVFSTYGQCLNNPIPGGLKGVAEKLQVERGKEHQAASDALLALRCYQKLTTMRPDFAANIRSLLYGICVCVYLYGVPRNF</sequence>
<protein>
    <recommendedName>
        <fullName evidence="3">DUF1618 domain-containing protein</fullName>
    </recommendedName>
</protein>
<evidence type="ECO:0000313" key="4">
    <source>
        <dbReference type="EMBL" id="CAL4909783.1"/>
    </source>
</evidence>
<dbReference type="Proteomes" id="UP001497457">
    <property type="component" value="Chromosome 12b"/>
</dbReference>
<comment type="cofactor">
    <cofactor evidence="1">
        <name>a divalent metal cation</name>
        <dbReference type="ChEBI" id="CHEBI:60240"/>
    </cofactor>
</comment>